<name>A0ABV9I2Q5_9FLAO</name>
<comment type="caution">
    <text evidence="1">The sequence shown here is derived from an EMBL/GenBank/DDBJ whole genome shotgun (WGS) entry which is preliminary data.</text>
</comment>
<sequence>MEIIYGFQNLDRTNIEVMTEQQALQEDYYHKIFKGDNGLIKKIETYSNQNLLGIDYYLDTGEDESQLLSEFYQLVGYVHFFDRKTPIGSYFIERERQYNKSENSDSVYDYHVRVFDAQDRLVCYASTDENDIPFVDLTKKYLYTDITTIETDGNTTVDLFYVEFSYNDGEILGIDVSTGHLVYMEKYLIDDLDDIDELLERFGGTINEYNYYLHANWMP</sequence>
<dbReference type="RefSeq" id="WP_379981733.1">
    <property type="nucleotide sequence ID" value="NZ_JBHSFV010000013.1"/>
</dbReference>
<dbReference type="Proteomes" id="UP001596043">
    <property type="component" value="Unassembled WGS sequence"/>
</dbReference>
<evidence type="ECO:0000313" key="1">
    <source>
        <dbReference type="EMBL" id="MFC4635980.1"/>
    </source>
</evidence>
<dbReference type="EMBL" id="JBHSFV010000013">
    <property type="protein sequence ID" value="MFC4635980.1"/>
    <property type="molecule type" value="Genomic_DNA"/>
</dbReference>
<keyword evidence="2" id="KW-1185">Reference proteome</keyword>
<gene>
    <name evidence="1" type="ORF">ACFO3O_18860</name>
</gene>
<accession>A0ABV9I2Q5</accession>
<reference evidence="2" key="1">
    <citation type="journal article" date="2019" name="Int. J. Syst. Evol. Microbiol.">
        <title>The Global Catalogue of Microorganisms (GCM) 10K type strain sequencing project: providing services to taxonomists for standard genome sequencing and annotation.</title>
        <authorList>
            <consortium name="The Broad Institute Genomics Platform"/>
            <consortium name="The Broad Institute Genome Sequencing Center for Infectious Disease"/>
            <person name="Wu L."/>
            <person name="Ma J."/>
        </authorList>
    </citation>
    <scope>NUCLEOTIDE SEQUENCE [LARGE SCALE GENOMIC DNA]</scope>
    <source>
        <strain evidence="2">YJ-61-S</strain>
    </source>
</reference>
<protein>
    <submittedName>
        <fullName evidence="1">Uncharacterized protein</fullName>
    </submittedName>
</protein>
<organism evidence="1 2">
    <name type="scientific">Dokdonia ponticola</name>
    <dbReference type="NCBI Taxonomy" id="2041041"/>
    <lineage>
        <taxon>Bacteria</taxon>
        <taxon>Pseudomonadati</taxon>
        <taxon>Bacteroidota</taxon>
        <taxon>Flavobacteriia</taxon>
        <taxon>Flavobacteriales</taxon>
        <taxon>Flavobacteriaceae</taxon>
        <taxon>Dokdonia</taxon>
    </lineage>
</organism>
<evidence type="ECO:0000313" key="2">
    <source>
        <dbReference type="Proteomes" id="UP001596043"/>
    </source>
</evidence>
<proteinExistence type="predicted"/>